<evidence type="ECO:0000256" key="1">
    <source>
        <dbReference type="SAM" id="Coils"/>
    </source>
</evidence>
<keyword evidence="4" id="KW-1185">Reference proteome</keyword>
<feature type="coiled-coil region" evidence="1">
    <location>
        <begin position="52"/>
        <end position="79"/>
    </location>
</feature>
<evidence type="ECO:0000313" key="3">
    <source>
        <dbReference type="EMBL" id="KAF7355855.1"/>
    </source>
</evidence>
<sequence length="495" mass="55960">MSRKGRQAKEIPPGFEQDPVSKKVRCLACKEGDPTGFGSWIFKGSIAGHLRANIHEAHVLNMQRRREELEANAQKLRDVYSGPGAALPDSEPQQPTLPFPSMFNDDNGRALSPTYADFAAAGLTAPVIPTNMEVCDPDEERSRLRAEVERIVSHSEEDDEDDDIVLPDNPGPSALENSGDDEDELDDDMTYTQCSVNSAYYPYPNKVNMLLDVLNNLPRLRMSSNQFKIILWILKECNVSSVLSYNSFCKMQDQLRKFCGSEPKAYTSSVGNRFFVNDIRETIARDFSNPEVAKHLQFYPEETTGPISEVWQAERWKEYKPSELTPMYVRGLRQFYIDEVAALEDASYVIPHAWIKREGILCANCVDVTPAVNGWKIGTDICSVPASQFRFNYHDVLERIGNKIKWADSVETPEMPNTLRELAEGEDLYVVMVPIWADDVSGNKSKQYNKHINMYLANSNLPGCLLQQEYFVQFVSPSPRATSPEQFSALKEQIV</sequence>
<keyword evidence="1" id="KW-0175">Coiled coil</keyword>
<feature type="compositionally biased region" description="Acidic residues" evidence="2">
    <location>
        <begin position="156"/>
        <end position="165"/>
    </location>
</feature>
<comment type="caution">
    <text evidence="3">The sequence shown here is derived from an EMBL/GenBank/DDBJ whole genome shotgun (WGS) entry which is preliminary data.</text>
</comment>
<organism evidence="3 4">
    <name type="scientific">Mycena venus</name>
    <dbReference type="NCBI Taxonomy" id="2733690"/>
    <lineage>
        <taxon>Eukaryota</taxon>
        <taxon>Fungi</taxon>
        <taxon>Dikarya</taxon>
        <taxon>Basidiomycota</taxon>
        <taxon>Agaricomycotina</taxon>
        <taxon>Agaricomycetes</taxon>
        <taxon>Agaricomycetidae</taxon>
        <taxon>Agaricales</taxon>
        <taxon>Marasmiineae</taxon>
        <taxon>Mycenaceae</taxon>
        <taxon>Mycena</taxon>
    </lineage>
</organism>
<protein>
    <submittedName>
        <fullName evidence="3">Uncharacterized protein</fullName>
    </submittedName>
</protein>
<dbReference type="OrthoDB" id="2689033at2759"/>
<dbReference type="Proteomes" id="UP000620124">
    <property type="component" value="Unassembled WGS sequence"/>
</dbReference>
<name>A0A8H7CZE3_9AGAR</name>
<gene>
    <name evidence="3" type="ORF">MVEN_00914100</name>
</gene>
<feature type="region of interest" description="Disordered" evidence="2">
    <location>
        <begin position="151"/>
        <end position="186"/>
    </location>
</feature>
<reference evidence="3" key="1">
    <citation type="submission" date="2020-05" db="EMBL/GenBank/DDBJ databases">
        <title>Mycena genomes resolve the evolution of fungal bioluminescence.</title>
        <authorList>
            <person name="Tsai I.J."/>
        </authorList>
    </citation>
    <scope>NUCLEOTIDE SEQUENCE</scope>
    <source>
        <strain evidence="3">CCC161011</strain>
    </source>
</reference>
<proteinExistence type="predicted"/>
<evidence type="ECO:0000313" key="4">
    <source>
        <dbReference type="Proteomes" id="UP000620124"/>
    </source>
</evidence>
<accession>A0A8H7CZE3</accession>
<dbReference type="AlphaFoldDB" id="A0A8H7CZE3"/>
<dbReference type="PANTHER" id="PTHR31912:SF34">
    <property type="entry name" value="NOTOCHORD-RELATED PROTEIN"/>
    <property type="match status" value="1"/>
</dbReference>
<dbReference type="PANTHER" id="PTHR31912">
    <property type="entry name" value="IP13529P"/>
    <property type="match status" value="1"/>
</dbReference>
<dbReference type="EMBL" id="JACAZI010000007">
    <property type="protein sequence ID" value="KAF7355855.1"/>
    <property type="molecule type" value="Genomic_DNA"/>
</dbReference>
<evidence type="ECO:0000256" key="2">
    <source>
        <dbReference type="SAM" id="MobiDB-lite"/>
    </source>
</evidence>